<feature type="transmembrane region" description="Helical" evidence="1">
    <location>
        <begin position="14"/>
        <end position="34"/>
    </location>
</feature>
<dbReference type="EMBL" id="MT142145">
    <property type="protein sequence ID" value="QJA75173.1"/>
    <property type="molecule type" value="Genomic_DNA"/>
</dbReference>
<accession>A0A6M3JYK7</accession>
<organism evidence="2">
    <name type="scientific">viral metagenome</name>
    <dbReference type="NCBI Taxonomy" id="1070528"/>
    <lineage>
        <taxon>unclassified sequences</taxon>
        <taxon>metagenomes</taxon>
        <taxon>organismal metagenomes</taxon>
    </lineage>
</organism>
<protein>
    <submittedName>
        <fullName evidence="2">Uncharacterized protein</fullName>
    </submittedName>
</protein>
<keyword evidence="1" id="KW-0812">Transmembrane</keyword>
<evidence type="ECO:0000256" key="1">
    <source>
        <dbReference type="SAM" id="Phobius"/>
    </source>
</evidence>
<gene>
    <name evidence="2" type="ORF">MM415A01862_0008</name>
</gene>
<proteinExistence type="predicted"/>
<reference evidence="2" key="1">
    <citation type="submission" date="2020-03" db="EMBL/GenBank/DDBJ databases">
        <title>The deep terrestrial virosphere.</title>
        <authorList>
            <person name="Holmfeldt K."/>
            <person name="Nilsson E."/>
            <person name="Simone D."/>
            <person name="Lopez-Fernandez M."/>
            <person name="Wu X."/>
            <person name="de Brujin I."/>
            <person name="Lundin D."/>
            <person name="Andersson A."/>
            <person name="Bertilsson S."/>
            <person name="Dopson M."/>
        </authorList>
    </citation>
    <scope>NUCLEOTIDE SEQUENCE</scope>
    <source>
        <strain evidence="2">MM415A01862</strain>
    </source>
</reference>
<keyword evidence="1" id="KW-1133">Transmembrane helix</keyword>
<sequence>MPDIKMLNQIGEFLTVYGGWGVSIFLSIFIMYLFKYFGKKLRQKDAEIKERDMWWKGEREKINATFEKHREENLNVIERFTRSIASIGNKMGMCRDESRDTCQVLQRLLDAISGGIIKLKKHTQAEIDSITQFFNNGNGKDDS</sequence>
<dbReference type="AlphaFoldDB" id="A0A6M3JYK7"/>
<keyword evidence="1" id="KW-0472">Membrane</keyword>
<name>A0A6M3JYK7_9ZZZZ</name>
<evidence type="ECO:0000313" key="2">
    <source>
        <dbReference type="EMBL" id="QJA75173.1"/>
    </source>
</evidence>